<dbReference type="Gene3D" id="3.40.50.720">
    <property type="entry name" value="NAD(P)-binding Rossmann-like Domain"/>
    <property type="match status" value="1"/>
</dbReference>
<dbReference type="RefSeq" id="XP_005647878.1">
    <property type="nucleotide sequence ID" value="XM_005647821.1"/>
</dbReference>
<evidence type="ECO:0008006" key="4">
    <source>
        <dbReference type="Google" id="ProtNLM"/>
    </source>
</evidence>
<dbReference type="InterPro" id="IPR036291">
    <property type="entry name" value="NAD(P)-bd_dom_sf"/>
</dbReference>
<dbReference type="Proteomes" id="UP000007264">
    <property type="component" value="Unassembled WGS sequence"/>
</dbReference>
<dbReference type="OrthoDB" id="294295at2759"/>
<reference evidence="1 3" key="1">
    <citation type="journal article" date="2012" name="Genome Biol.">
        <title>The genome of the polar eukaryotic microalga coccomyxa subellipsoidea reveals traits of cold adaptation.</title>
        <authorList>
            <person name="Blanc G."/>
            <person name="Agarkova I."/>
            <person name="Grimwood J."/>
            <person name="Kuo A."/>
            <person name="Brueggeman A."/>
            <person name="Dunigan D."/>
            <person name="Gurnon J."/>
            <person name="Ladunga I."/>
            <person name="Lindquist E."/>
            <person name="Lucas S."/>
            <person name="Pangilinan J."/>
            <person name="Proschold T."/>
            <person name="Salamov A."/>
            <person name="Schmutz J."/>
            <person name="Weeks D."/>
            <person name="Yamada T."/>
            <person name="Claverie J.M."/>
            <person name="Grigoriev I."/>
            <person name="Van Etten J."/>
            <person name="Lomsadze A."/>
            <person name="Borodovsky M."/>
        </authorList>
    </citation>
    <scope>NUCLEOTIDE SEQUENCE [LARGE SCALE GENOMIC DNA]</scope>
    <source>
        <strain evidence="1 3">C-169</strain>
    </source>
</reference>
<comment type="caution">
    <text evidence="1">The sequence shown here is derived from an EMBL/GenBank/DDBJ whole genome shotgun (WGS) entry which is preliminary data.</text>
</comment>
<protein>
    <recommendedName>
        <fullName evidence="4">NAD(P)-binding protein</fullName>
    </recommendedName>
</protein>
<dbReference type="EMBL" id="AGSI01000007">
    <property type="protein sequence ID" value="EIE23334.1"/>
    <property type="molecule type" value="Genomic_DNA"/>
</dbReference>
<evidence type="ECO:0000313" key="1">
    <source>
        <dbReference type="EMBL" id="EIE23334.1"/>
    </source>
</evidence>
<keyword evidence="3" id="KW-1185">Reference proteome</keyword>
<accession>I0YY65</accession>
<dbReference type="GeneID" id="17041322"/>
<proteinExistence type="predicted"/>
<dbReference type="GeneID" id="17041325"/>
<sequence length="108" mass="11474">MSAGTAPIIPDLKGKRILSKQLKHGVSIVADLTNEEDMKRAIKEIIEKLGGLDILINSGGVGAESMGGKDEASFISSFKLHVTGNLNLIRAAEEELIKNKNGSPGYVD</sequence>
<dbReference type="Pfam" id="PF00106">
    <property type="entry name" value="adh_short"/>
    <property type="match status" value="1"/>
</dbReference>
<dbReference type="InterPro" id="IPR002347">
    <property type="entry name" value="SDR_fam"/>
</dbReference>
<organism evidence="1 3">
    <name type="scientific">Coccomyxa subellipsoidea (strain C-169)</name>
    <name type="common">Green microalga</name>
    <dbReference type="NCBI Taxonomy" id="574566"/>
    <lineage>
        <taxon>Eukaryota</taxon>
        <taxon>Viridiplantae</taxon>
        <taxon>Chlorophyta</taxon>
        <taxon>core chlorophytes</taxon>
        <taxon>Trebouxiophyceae</taxon>
        <taxon>Trebouxiophyceae incertae sedis</taxon>
        <taxon>Coccomyxaceae</taxon>
        <taxon>Coccomyxa</taxon>
        <taxon>Coccomyxa subellipsoidea</taxon>
    </lineage>
</organism>
<dbReference type="CDD" id="cd05233">
    <property type="entry name" value="SDR_c"/>
    <property type="match status" value="1"/>
</dbReference>
<evidence type="ECO:0000313" key="3">
    <source>
        <dbReference type="Proteomes" id="UP000007264"/>
    </source>
</evidence>
<dbReference type="EMBL" id="AGSI01000007">
    <property type="protein sequence ID" value="EIE23337.1"/>
    <property type="molecule type" value="Genomic_DNA"/>
</dbReference>
<name>I0YY65_COCSC</name>
<dbReference type="RefSeq" id="XP_005647881.1">
    <property type="nucleotide sequence ID" value="XM_005647824.1"/>
</dbReference>
<dbReference type="KEGG" id="csl:COCSUDRAFT_62877"/>
<dbReference type="SUPFAM" id="SSF51735">
    <property type="entry name" value="NAD(P)-binding Rossmann-fold domains"/>
    <property type="match status" value="1"/>
</dbReference>
<dbReference type="KEGG" id="csl:COCSUDRAFT_62874"/>
<gene>
    <name evidence="1" type="ORF">COCSUDRAFT_62874</name>
    <name evidence="2" type="ORF">COCSUDRAFT_62877</name>
</gene>
<dbReference type="AlphaFoldDB" id="I0YY65"/>
<evidence type="ECO:0000313" key="2">
    <source>
        <dbReference type="EMBL" id="EIE23337.1"/>
    </source>
</evidence>